<keyword evidence="3 6" id="KW-1133">Transmembrane helix</keyword>
<dbReference type="GO" id="GO:0016020">
    <property type="term" value="C:membrane"/>
    <property type="evidence" value="ECO:0007669"/>
    <property type="project" value="UniProtKB-SubCell"/>
</dbReference>
<keyword evidence="2 6" id="KW-0812">Transmembrane</keyword>
<feature type="region of interest" description="Disordered" evidence="5">
    <location>
        <begin position="166"/>
        <end position="220"/>
    </location>
</feature>
<gene>
    <name evidence="7" type="ORF">B0H67DRAFT_325657</name>
</gene>
<evidence type="ECO:0000313" key="7">
    <source>
        <dbReference type="EMBL" id="KAK0707989.1"/>
    </source>
</evidence>
<dbReference type="GO" id="GO:0071944">
    <property type="term" value="C:cell periphery"/>
    <property type="evidence" value="ECO:0007669"/>
    <property type="project" value="UniProtKB-ARBA"/>
</dbReference>
<evidence type="ECO:0000256" key="4">
    <source>
        <dbReference type="ARBA" id="ARBA00023136"/>
    </source>
</evidence>
<evidence type="ECO:0000313" key="8">
    <source>
        <dbReference type="Proteomes" id="UP001172102"/>
    </source>
</evidence>
<evidence type="ECO:0000256" key="3">
    <source>
        <dbReference type="ARBA" id="ARBA00022989"/>
    </source>
</evidence>
<sequence>MPAHTTPNQQQPREQGLFSAILPAGFEIVPPAQYLFQDANPAASSEAFISFAGRALGGRDSLGPICANYETKCAQGDWCCNTGGTCSFDTTNGAFLCCGASAGASGCARVCASGTFQCSSVCCTYGQTCYGGDTVSGYCISQGNNAYTTSTVDQNSRQTTTAYRGDYQSSSASPYGYGDNNDSTRTTSTHHTSATSTQDASRSSSTNSREQSSSSEHEGGGMSLGVQVAIGVAVPLIVILIAVGLWFCVFRRRAAKKAEAHQIYVEKNAAFAPTSDSPSPIVRDFPSLPRDAMIVATPVESYKFGRTRTRTSLPPPQTAETYDSSDSHDPGQQPPGERDPHY</sequence>
<feature type="compositionally biased region" description="Low complexity" evidence="5">
    <location>
        <begin position="183"/>
        <end position="214"/>
    </location>
</feature>
<dbReference type="EMBL" id="JAUKUA010000006">
    <property type="protein sequence ID" value="KAK0707989.1"/>
    <property type="molecule type" value="Genomic_DNA"/>
</dbReference>
<feature type="region of interest" description="Disordered" evidence="5">
    <location>
        <begin position="305"/>
        <end position="342"/>
    </location>
</feature>
<dbReference type="Proteomes" id="UP001172102">
    <property type="component" value="Unassembled WGS sequence"/>
</dbReference>
<dbReference type="PANTHER" id="PTHR15549:SF30">
    <property type="entry name" value="MID2 DOMAIN-CONTAINING PROTEIN"/>
    <property type="match status" value="1"/>
</dbReference>
<keyword evidence="4 6" id="KW-0472">Membrane</keyword>
<organism evidence="7 8">
    <name type="scientific">Lasiosphaeris hirsuta</name>
    <dbReference type="NCBI Taxonomy" id="260670"/>
    <lineage>
        <taxon>Eukaryota</taxon>
        <taxon>Fungi</taxon>
        <taxon>Dikarya</taxon>
        <taxon>Ascomycota</taxon>
        <taxon>Pezizomycotina</taxon>
        <taxon>Sordariomycetes</taxon>
        <taxon>Sordariomycetidae</taxon>
        <taxon>Sordariales</taxon>
        <taxon>Lasiosphaeriaceae</taxon>
        <taxon>Lasiosphaeris</taxon>
    </lineage>
</organism>
<comment type="subcellular location">
    <subcellularLocation>
        <location evidence="1">Membrane</location>
        <topology evidence="1">Single-pass membrane protein</topology>
    </subcellularLocation>
</comment>
<evidence type="ECO:0000256" key="5">
    <source>
        <dbReference type="SAM" id="MobiDB-lite"/>
    </source>
</evidence>
<evidence type="ECO:0000256" key="1">
    <source>
        <dbReference type="ARBA" id="ARBA00004167"/>
    </source>
</evidence>
<evidence type="ECO:0000256" key="6">
    <source>
        <dbReference type="SAM" id="Phobius"/>
    </source>
</evidence>
<comment type="caution">
    <text evidence="7">The sequence shown here is derived from an EMBL/GenBank/DDBJ whole genome shotgun (WGS) entry which is preliminary data.</text>
</comment>
<keyword evidence="8" id="KW-1185">Reference proteome</keyword>
<dbReference type="InterPro" id="IPR051694">
    <property type="entry name" value="Immunoregulatory_rcpt-like"/>
</dbReference>
<protein>
    <submittedName>
        <fullName evidence="7">Uncharacterized protein</fullName>
    </submittedName>
</protein>
<reference evidence="7" key="1">
    <citation type="submission" date="2023-06" db="EMBL/GenBank/DDBJ databases">
        <title>Genome-scale phylogeny and comparative genomics of the fungal order Sordariales.</title>
        <authorList>
            <consortium name="Lawrence Berkeley National Laboratory"/>
            <person name="Hensen N."/>
            <person name="Bonometti L."/>
            <person name="Westerberg I."/>
            <person name="Brannstrom I.O."/>
            <person name="Guillou S."/>
            <person name="Cros-Aarteil S."/>
            <person name="Calhoun S."/>
            <person name="Haridas S."/>
            <person name="Kuo A."/>
            <person name="Mondo S."/>
            <person name="Pangilinan J."/>
            <person name="Riley R."/>
            <person name="Labutti K."/>
            <person name="Andreopoulos B."/>
            <person name="Lipzen A."/>
            <person name="Chen C."/>
            <person name="Yanf M."/>
            <person name="Daum C."/>
            <person name="Ng V."/>
            <person name="Clum A."/>
            <person name="Steindorff A."/>
            <person name="Ohm R."/>
            <person name="Martin F."/>
            <person name="Silar P."/>
            <person name="Natvig D."/>
            <person name="Lalanne C."/>
            <person name="Gautier V."/>
            <person name="Ament-Velasquez S.L."/>
            <person name="Kruys A."/>
            <person name="Hutchinson M.I."/>
            <person name="Powell A.J."/>
            <person name="Barry K."/>
            <person name="Miller A.N."/>
            <person name="Grigoriev I.V."/>
            <person name="Debuchy R."/>
            <person name="Gladieux P."/>
            <person name="Thoren M.H."/>
            <person name="Johannesson H."/>
        </authorList>
    </citation>
    <scope>NUCLEOTIDE SEQUENCE</scope>
    <source>
        <strain evidence="7">SMH4607-1</strain>
    </source>
</reference>
<name>A0AA40DLE4_9PEZI</name>
<feature type="transmembrane region" description="Helical" evidence="6">
    <location>
        <begin position="224"/>
        <end position="249"/>
    </location>
</feature>
<dbReference type="AlphaFoldDB" id="A0AA40DLE4"/>
<proteinExistence type="predicted"/>
<evidence type="ECO:0000256" key="2">
    <source>
        <dbReference type="ARBA" id="ARBA00022692"/>
    </source>
</evidence>
<accession>A0AA40DLE4</accession>
<dbReference type="PANTHER" id="PTHR15549">
    <property type="entry name" value="PAIRED IMMUNOGLOBULIN-LIKE TYPE 2 RECEPTOR"/>
    <property type="match status" value="1"/>
</dbReference>